<evidence type="ECO:0000313" key="3">
    <source>
        <dbReference type="Proteomes" id="UP001066276"/>
    </source>
</evidence>
<accession>A0AAV7QFY1</accession>
<protein>
    <submittedName>
        <fullName evidence="2">Uncharacterized protein</fullName>
    </submittedName>
</protein>
<organism evidence="2 3">
    <name type="scientific">Pleurodeles waltl</name>
    <name type="common">Iberian ribbed newt</name>
    <dbReference type="NCBI Taxonomy" id="8319"/>
    <lineage>
        <taxon>Eukaryota</taxon>
        <taxon>Metazoa</taxon>
        <taxon>Chordata</taxon>
        <taxon>Craniata</taxon>
        <taxon>Vertebrata</taxon>
        <taxon>Euteleostomi</taxon>
        <taxon>Amphibia</taxon>
        <taxon>Batrachia</taxon>
        <taxon>Caudata</taxon>
        <taxon>Salamandroidea</taxon>
        <taxon>Salamandridae</taxon>
        <taxon>Pleurodelinae</taxon>
        <taxon>Pleurodeles</taxon>
    </lineage>
</organism>
<evidence type="ECO:0000313" key="2">
    <source>
        <dbReference type="EMBL" id="KAJ1138070.1"/>
    </source>
</evidence>
<evidence type="ECO:0000256" key="1">
    <source>
        <dbReference type="SAM" id="MobiDB-lite"/>
    </source>
</evidence>
<reference evidence="2" key="1">
    <citation type="journal article" date="2022" name="bioRxiv">
        <title>Sequencing and chromosome-scale assembly of the giantPleurodeles waltlgenome.</title>
        <authorList>
            <person name="Brown T."/>
            <person name="Elewa A."/>
            <person name="Iarovenko S."/>
            <person name="Subramanian E."/>
            <person name="Araus A.J."/>
            <person name="Petzold A."/>
            <person name="Susuki M."/>
            <person name="Suzuki K.-i.T."/>
            <person name="Hayashi T."/>
            <person name="Toyoda A."/>
            <person name="Oliveira C."/>
            <person name="Osipova E."/>
            <person name="Leigh N.D."/>
            <person name="Simon A."/>
            <person name="Yun M.H."/>
        </authorList>
    </citation>
    <scope>NUCLEOTIDE SEQUENCE</scope>
    <source>
        <strain evidence="2">20211129_DDA</strain>
        <tissue evidence="2">Liver</tissue>
    </source>
</reference>
<dbReference type="Proteomes" id="UP001066276">
    <property type="component" value="Chromosome 6"/>
</dbReference>
<feature type="region of interest" description="Disordered" evidence="1">
    <location>
        <begin position="100"/>
        <end position="146"/>
    </location>
</feature>
<dbReference type="EMBL" id="JANPWB010000010">
    <property type="protein sequence ID" value="KAJ1138070.1"/>
    <property type="molecule type" value="Genomic_DNA"/>
</dbReference>
<dbReference type="AlphaFoldDB" id="A0AAV7QFY1"/>
<gene>
    <name evidence="2" type="ORF">NDU88_004461</name>
</gene>
<proteinExistence type="predicted"/>
<keyword evidence="3" id="KW-1185">Reference proteome</keyword>
<sequence>MALPHTATITVLSRAEFAWLNAGMPSHGCFRVLRDTKQAEMPQPSAIQRAADAYRIPAATMDVITCSGRSRDQTKIKSMVAITYRDNATWALVRNMDPKVSRRDSRQVLHQPSSAHLSKKQPGASLHNMGANMGDPGQGAGPAGEEEGHAMAVLLEFCVKFQREPKGA</sequence>
<name>A0AAV7QFY1_PLEWA</name>
<comment type="caution">
    <text evidence="2">The sequence shown here is derived from an EMBL/GenBank/DDBJ whole genome shotgun (WGS) entry which is preliminary data.</text>
</comment>